<dbReference type="EMBL" id="CP009518">
    <property type="protein sequence ID" value="AKB85454.1"/>
    <property type="molecule type" value="Genomic_DNA"/>
</dbReference>
<accession>A0A0E3X0N0</accession>
<reference evidence="1 2" key="1">
    <citation type="submission" date="2014-07" db="EMBL/GenBank/DDBJ databases">
        <title>Methanogenic archaea and the global carbon cycle.</title>
        <authorList>
            <person name="Henriksen J.R."/>
            <person name="Luke J."/>
            <person name="Reinhart S."/>
            <person name="Benedict M.N."/>
            <person name="Youngblut N.D."/>
            <person name="Metcalf M.E."/>
            <person name="Whitaker R.J."/>
            <person name="Metcalf W.W."/>
        </authorList>
    </citation>
    <scope>NUCLEOTIDE SEQUENCE [LARGE SCALE GENOMIC DNA]</scope>
    <source>
        <strain evidence="1 2">MM1</strain>
    </source>
</reference>
<dbReference type="AlphaFoldDB" id="A0A0E3X0N0"/>
<evidence type="ECO:0000313" key="2">
    <source>
        <dbReference type="Proteomes" id="UP000033048"/>
    </source>
</evidence>
<name>A0A0E3X0N0_METMT</name>
<organism evidence="1 2">
    <name type="scientific">Methanococcoides methylutens MM1</name>
    <dbReference type="NCBI Taxonomy" id="1434104"/>
    <lineage>
        <taxon>Archaea</taxon>
        <taxon>Methanobacteriati</taxon>
        <taxon>Methanobacteriota</taxon>
        <taxon>Stenosarchaea group</taxon>
        <taxon>Methanomicrobia</taxon>
        <taxon>Methanosarcinales</taxon>
        <taxon>Methanosarcinaceae</taxon>
        <taxon>Methanococcoides</taxon>
    </lineage>
</organism>
<dbReference type="HOGENOM" id="CLU_204303_0_0_2"/>
<evidence type="ECO:0000313" key="1">
    <source>
        <dbReference type="EMBL" id="AKB85454.1"/>
    </source>
</evidence>
<sequence length="68" mass="7817">MQCAVCGVETKNKYCNDCEKIMDEIIHKVGEKRWNAIDDCSYIYPMVKRATKGELTVNDIINAMEVED</sequence>
<gene>
    <name evidence="1" type="ORF">MCMEM_1401</name>
</gene>
<dbReference type="OrthoDB" id="146361at2157"/>
<dbReference type="KEGG" id="mmet:MCMEM_1401"/>
<keyword evidence="2" id="KW-1185">Reference proteome</keyword>
<protein>
    <submittedName>
        <fullName evidence="1">Uncharacterized protein</fullName>
    </submittedName>
</protein>
<proteinExistence type="predicted"/>
<dbReference type="Proteomes" id="UP000033048">
    <property type="component" value="Chromosome"/>
</dbReference>